<dbReference type="Gene3D" id="2.40.30.170">
    <property type="match status" value="1"/>
</dbReference>
<dbReference type="Gene3D" id="1.10.287.470">
    <property type="entry name" value="Helix hairpin bin"/>
    <property type="match status" value="1"/>
</dbReference>
<accession>A0ABT7CX83</accession>
<evidence type="ECO:0000313" key="5">
    <source>
        <dbReference type="Proteomes" id="UP001228581"/>
    </source>
</evidence>
<dbReference type="PANTHER" id="PTHR30097">
    <property type="entry name" value="CATION EFFLUX SYSTEM PROTEIN CUSB"/>
    <property type="match status" value="1"/>
</dbReference>
<dbReference type="Gene3D" id="2.40.50.100">
    <property type="match status" value="1"/>
</dbReference>
<dbReference type="SUPFAM" id="SSF111369">
    <property type="entry name" value="HlyD-like secretion proteins"/>
    <property type="match status" value="1"/>
</dbReference>
<keyword evidence="3" id="KW-0175">Coiled coil</keyword>
<evidence type="ECO:0000256" key="2">
    <source>
        <dbReference type="ARBA" id="ARBA00022448"/>
    </source>
</evidence>
<keyword evidence="2" id="KW-0813">Transport</keyword>
<evidence type="ECO:0000256" key="1">
    <source>
        <dbReference type="ARBA" id="ARBA00009477"/>
    </source>
</evidence>
<evidence type="ECO:0000313" key="4">
    <source>
        <dbReference type="EMBL" id="MDJ1497570.1"/>
    </source>
</evidence>
<keyword evidence="5" id="KW-1185">Reference proteome</keyword>
<dbReference type="InterPro" id="IPR051909">
    <property type="entry name" value="MFP_Cation_Efflux"/>
</dbReference>
<protein>
    <submittedName>
        <fullName evidence="4">Efflux RND transporter periplasmic adaptor subunit</fullName>
    </submittedName>
</protein>
<dbReference type="NCBIfam" id="TIGR01730">
    <property type="entry name" value="RND_mfp"/>
    <property type="match status" value="1"/>
</dbReference>
<organism evidence="4 5">
    <name type="scientific">Xanthocytophaga flava</name>
    <dbReference type="NCBI Taxonomy" id="3048013"/>
    <lineage>
        <taxon>Bacteria</taxon>
        <taxon>Pseudomonadati</taxon>
        <taxon>Bacteroidota</taxon>
        <taxon>Cytophagia</taxon>
        <taxon>Cytophagales</taxon>
        <taxon>Rhodocytophagaceae</taxon>
        <taxon>Xanthocytophaga</taxon>
    </lineage>
</organism>
<comment type="similarity">
    <text evidence="1">Belongs to the membrane fusion protein (MFP) (TC 8.A.1) family.</text>
</comment>
<name>A0ABT7CX83_9BACT</name>
<dbReference type="RefSeq" id="WP_314003233.1">
    <property type="nucleotide sequence ID" value="NZ_JASJOT010000033.1"/>
</dbReference>
<proteinExistence type="inferred from homology"/>
<gene>
    <name evidence="4" type="ORF">QNI19_31815</name>
</gene>
<dbReference type="Proteomes" id="UP001228581">
    <property type="component" value="Unassembled WGS sequence"/>
</dbReference>
<dbReference type="EMBL" id="JASJOT010000033">
    <property type="protein sequence ID" value="MDJ1497570.1"/>
    <property type="molecule type" value="Genomic_DNA"/>
</dbReference>
<comment type="caution">
    <text evidence="4">The sequence shown here is derived from an EMBL/GenBank/DDBJ whole genome shotgun (WGS) entry which is preliminary data.</text>
</comment>
<dbReference type="InterPro" id="IPR006143">
    <property type="entry name" value="RND_pump_MFP"/>
</dbReference>
<sequence>MYIYSFALFLTRITKIASLFLLLCIFGCSNKTEPVSEETPSADSTDENMVFLTNLQYQTAGIQLGSITMRNISGTLKVNGMLDVPPQNLVSISPPMGGFLKSTPLLQGMQVKKGQAIAVIENLDFIQLQQEYLDTKSQLEFQEAEYQRQQELSKENVNALKTLQQTKAQYQSTLARFKGLQAKLRFIHLNPENVGKGPIQSTISLHSPINGFVTQVHGNLGAYINATDVLFKIVDPEHLHAELTIFEKDIPSIKIGQKVRFVLANETKERTATVYLIRKEIAEDRSIGVHCHLDQEDDNLFPGTYLSGWLETSALAVPTLPEESVILSGEKKYIFILKKRTQEGVYFERKEIQTGNTELSYSEIKSMTSADSPNAIVVKGAYELWAAMTNTEEE</sequence>
<feature type="coiled-coil region" evidence="3">
    <location>
        <begin position="125"/>
        <end position="169"/>
    </location>
</feature>
<reference evidence="4 5" key="1">
    <citation type="submission" date="2023-05" db="EMBL/GenBank/DDBJ databases">
        <authorList>
            <person name="Zhang X."/>
        </authorList>
    </citation>
    <scope>NUCLEOTIDE SEQUENCE [LARGE SCALE GENOMIC DNA]</scope>
    <source>
        <strain evidence="4 5">DM2B3-1</strain>
    </source>
</reference>
<dbReference type="PANTHER" id="PTHR30097:SF4">
    <property type="entry name" value="SLR6042 PROTEIN"/>
    <property type="match status" value="1"/>
</dbReference>
<evidence type="ECO:0000256" key="3">
    <source>
        <dbReference type="SAM" id="Coils"/>
    </source>
</evidence>